<proteinExistence type="predicted"/>
<gene>
    <name evidence="1" type="ORF">LY90DRAFT_509626</name>
</gene>
<keyword evidence="2" id="KW-1185">Reference proteome</keyword>
<dbReference type="OrthoDB" id="1046782at2759"/>
<evidence type="ECO:0000313" key="2">
    <source>
        <dbReference type="Proteomes" id="UP000193920"/>
    </source>
</evidence>
<evidence type="ECO:0000313" key="1">
    <source>
        <dbReference type="EMBL" id="ORY44612.1"/>
    </source>
</evidence>
<dbReference type="AlphaFoldDB" id="A0A1Y2CC52"/>
<name>A0A1Y2CC52_9FUNG</name>
<sequence>MQRFISFLKLIKNSTYHLLNFQLIRTFQQSNNNNIDYKRYNLSGNKVNSLLNIFYKYDLGYYKTNSYVDITRVFTSNGTGGIIYNGTPEDNRIPYYDLDLKYIKLIEHGWCNFTTNNEDTEWISGLSNDILINQINIPGTHDNEVYVNMQVKLELMYLVFKILMVAFRK</sequence>
<organism evidence="1 2">
    <name type="scientific">Neocallimastix californiae</name>
    <dbReference type="NCBI Taxonomy" id="1754190"/>
    <lineage>
        <taxon>Eukaryota</taxon>
        <taxon>Fungi</taxon>
        <taxon>Fungi incertae sedis</taxon>
        <taxon>Chytridiomycota</taxon>
        <taxon>Chytridiomycota incertae sedis</taxon>
        <taxon>Neocallimastigomycetes</taxon>
        <taxon>Neocallimastigales</taxon>
        <taxon>Neocallimastigaceae</taxon>
        <taxon>Neocallimastix</taxon>
    </lineage>
</organism>
<dbReference type="EMBL" id="MCOG01000113">
    <property type="protein sequence ID" value="ORY44612.1"/>
    <property type="molecule type" value="Genomic_DNA"/>
</dbReference>
<dbReference type="Proteomes" id="UP000193920">
    <property type="component" value="Unassembled WGS sequence"/>
</dbReference>
<comment type="caution">
    <text evidence="1">The sequence shown here is derived from an EMBL/GenBank/DDBJ whole genome shotgun (WGS) entry which is preliminary data.</text>
</comment>
<accession>A0A1Y2CC52</accession>
<reference evidence="1 2" key="1">
    <citation type="submission" date="2016-08" db="EMBL/GenBank/DDBJ databases">
        <title>A Parts List for Fungal Cellulosomes Revealed by Comparative Genomics.</title>
        <authorList>
            <consortium name="DOE Joint Genome Institute"/>
            <person name="Haitjema C.H."/>
            <person name="Gilmore S.P."/>
            <person name="Henske J.K."/>
            <person name="Solomon K.V."/>
            <person name="De Groot R."/>
            <person name="Kuo A."/>
            <person name="Mondo S.J."/>
            <person name="Salamov A.A."/>
            <person name="Labutti K."/>
            <person name="Zhao Z."/>
            <person name="Chiniquy J."/>
            <person name="Barry K."/>
            <person name="Brewer H.M."/>
            <person name="Purvine S.O."/>
            <person name="Wright A.T."/>
            <person name="Boxma B."/>
            <person name="Van Alen T."/>
            <person name="Hackstein J.H."/>
            <person name="Baker S.E."/>
            <person name="Grigoriev I.V."/>
            <person name="O'Malley M.A."/>
        </authorList>
    </citation>
    <scope>NUCLEOTIDE SEQUENCE [LARGE SCALE GENOMIC DNA]</scope>
    <source>
        <strain evidence="1 2">G1</strain>
    </source>
</reference>
<protein>
    <submittedName>
        <fullName evidence="1">Uncharacterized protein</fullName>
    </submittedName>
</protein>